<dbReference type="NCBIfam" id="TIGR00022">
    <property type="entry name" value="YhcH/YjgK/YiaL family protein"/>
    <property type="match status" value="1"/>
</dbReference>
<evidence type="ECO:0000313" key="2">
    <source>
        <dbReference type="EMBL" id="QDA60238.1"/>
    </source>
</evidence>
<dbReference type="PROSITE" id="PS51257">
    <property type="entry name" value="PROKAR_LIPOPROTEIN"/>
    <property type="match status" value="1"/>
</dbReference>
<feature type="chain" id="PRO_5022932524" evidence="1">
    <location>
        <begin position="31"/>
        <end position="210"/>
    </location>
</feature>
<dbReference type="Proteomes" id="UP000305398">
    <property type="component" value="Chromosome"/>
</dbReference>
<keyword evidence="3" id="KW-1185">Reference proteome</keyword>
<accession>A0A5B7ZYY3</accession>
<dbReference type="InterPro" id="IPR037012">
    <property type="entry name" value="NanQ/TabA/YiaL_sf"/>
</dbReference>
<evidence type="ECO:0000313" key="3">
    <source>
        <dbReference type="Proteomes" id="UP000305398"/>
    </source>
</evidence>
<organism evidence="2 3">
    <name type="scientific">Hymenobacter jejuensis</name>
    <dbReference type="NCBI Taxonomy" id="2502781"/>
    <lineage>
        <taxon>Bacteria</taxon>
        <taxon>Pseudomonadati</taxon>
        <taxon>Bacteroidota</taxon>
        <taxon>Cytophagia</taxon>
        <taxon>Cytophagales</taxon>
        <taxon>Hymenobacteraceae</taxon>
        <taxon>Hymenobacter</taxon>
    </lineage>
</organism>
<dbReference type="KEGG" id="hyj:FHG12_08990"/>
<dbReference type="PANTHER" id="PTHR34986">
    <property type="entry name" value="EVOLVED BETA-GALACTOSIDASE SUBUNIT BETA"/>
    <property type="match status" value="1"/>
</dbReference>
<name>A0A5B7ZYY3_9BACT</name>
<dbReference type="GO" id="GO:0005829">
    <property type="term" value="C:cytosol"/>
    <property type="evidence" value="ECO:0007669"/>
    <property type="project" value="TreeGrafter"/>
</dbReference>
<dbReference type="OrthoDB" id="9792756at2"/>
<dbReference type="SUPFAM" id="SSF51197">
    <property type="entry name" value="Clavaminate synthase-like"/>
    <property type="match status" value="1"/>
</dbReference>
<protein>
    <submittedName>
        <fullName evidence="2">DUF386 domain-containing protein</fullName>
    </submittedName>
</protein>
<gene>
    <name evidence="2" type="ORF">FHG12_08990</name>
</gene>
<dbReference type="Pfam" id="PF04074">
    <property type="entry name" value="DUF386"/>
    <property type="match status" value="1"/>
</dbReference>
<feature type="signal peptide" evidence="1">
    <location>
        <begin position="1"/>
        <end position="30"/>
    </location>
</feature>
<dbReference type="PANTHER" id="PTHR34986:SF1">
    <property type="entry name" value="PROTEIN YIAL"/>
    <property type="match status" value="1"/>
</dbReference>
<evidence type="ECO:0000256" key="1">
    <source>
        <dbReference type="SAM" id="SignalP"/>
    </source>
</evidence>
<dbReference type="Gene3D" id="2.60.120.370">
    <property type="entry name" value="YhcH/YjgK/YiaL"/>
    <property type="match status" value="1"/>
</dbReference>
<sequence length="210" mass="23651">MKHHVLTPLVLLLGALLLFSCSKTMTPTTATTDWTPQSAQKWVKGGTWKKGLKLDVYPDVDAVEFAKQYHANQAIWDKAFAYMRENDLAALPNGSSKLDGDLLTLSVTEPTSKEFDKTQWESHRKYIDLQYIVRGKEKMGVQPLSNLTVTEPYNEAKDVAHYSGDGGKYYDADPSTIYLFFPQDGHRPSIKVEGYDVVKKVVFKIRVAGM</sequence>
<dbReference type="InterPro" id="IPR004375">
    <property type="entry name" value="NanQ/TabA/YiaL"/>
</dbReference>
<reference evidence="2 3" key="1">
    <citation type="submission" date="2019-06" db="EMBL/GenBank/DDBJ databases">
        <authorList>
            <person name="Srinivasan S."/>
        </authorList>
    </citation>
    <scope>NUCLEOTIDE SEQUENCE [LARGE SCALE GENOMIC DNA]</scope>
    <source>
        <strain evidence="2 3">17J68-5</strain>
    </source>
</reference>
<dbReference type="AlphaFoldDB" id="A0A5B7ZYY3"/>
<dbReference type="EMBL" id="CP040896">
    <property type="protein sequence ID" value="QDA60238.1"/>
    <property type="molecule type" value="Genomic_DNA"/>
</dbReference>
<keyword evidence="1" id="KW-0732">Signal</keyword>
<proteinExistence type="predicted"/>